<comment type="caution">
    <text evidence="1">The sequence shown here is derived from an EMBL/GenBank/DDBJ whole genome shotgun (WGS) entry which is preliminary data.</text>
</comment>
<organism evidence="1 2">
    <name type="scientific">Lactuca virosa</name>
    <dbReference type="NCBI Taxonomy" id="75947"/>
    <lineage>
        <taxon>Eukaryota</taxon>
        <taxon>Viridiplantae</taxon>
        <taxon>Streptophyta</taxon>
        <taxon>Embryophyta</taxon>
        <taxon>Tracheophyta</taxon>
        <taxon>Spermatophyta</taxon>
        <taxon>Magnoliopsida</taxon>
        <taxon>eudicotyledons</taxon>
        <taxon>Gunneridae</taxon>
        <taxon>Pentapetalae</taxon>
        <taxon>asterids</taxon>
        <taxon>campanulids</taxon>
        <taxon>Asterales</taxon>
        <taxon>Asteraceae</taxon>
        <taxon>Cichorioideae</taxon>
        <taxon>Cichorieae</taxon>
        <taxon>Lactucinae</taxon>
        <taxon>Lactuca</taxon>
    </lineage>
</organism>
<dbReference type="PANTHER" id="PTHR34996">
    <property type="entry name" value="OS06G0327400 PROTEIN"/>
    <property type="match status" value="1"/>
</dbReference>
<dbReference type="EMBL" id="CAKMRJ010003334">
    <property type="protein sequence ID" value="CAH1433339.1"/>
    <property type="molecule type" value="Genomic_DNA"/>
</dbReference>
<name>A0AAU9NA65_9ASTR</name>
<dbReference type="Proteomes" id="UP001157418">
    <property type="component" value="Unassembled WGS sequence"/>
</dbReference>
<dbReference type="AlphaFoldDB" id="A0AAU9NA65"/>
<dbReference type="PANTHER" id="PTHR34996:SF3">
    <property type="entry name" value="OS06G0327400 PROTEIN"/>
    <property type="match status" value="1"/>
</dbReference>
<proteinExistence type="predicted"/>
<gene>
    <name evidence="1" type="ORF">LVIROSA_LOCUS19934</name>
</gene>
<keyword evidence="2" id="KW-1185">Reference proteome</keyword>
<reference evidence="1 2" key="1">
    <citation type="submission" date="2022-01" db="EMBL/GenBank/DDBJ databases">
        <authorList>
            <person name="Xiong W."/>
            <person name="Schranz E."/>
        </authorList>
    </citation>
    <scope>NUCLEOTIDE SEQUENCE [LARGE SCALE GENOMIC DNA]</scope>
</reference>
<evidence type="ECO:0000313" key="2">
    <source>
        <dbReference type="Proteomes" id="UP001157418"/>
    </source>
</evidence>
<sequence length="129" mass="14985">MIPTSYTTVFRRHHKSRGFRVNPKRFSVQGLRTKLFNFFKILIRSWKSYSSSLLYTKSRSKRCSKVRDCSSPKSTVTTGNVDQSYVCRLRSNSFYAEAIADCLEFIKNSSVSLDDKYLTHYMLDISHGC</sequence>
<protein>
    <submittedName>
        <fullName evidence="1">Uncharacterized protein</fullName>
    </submittedName>
</protein>
<evidence type="ECO:0000313" key="1">
    <source>
        <dbReference type="EMBL" id="CAH1433339.1"/>
    </source>
</evidence>
<accession>A0AAU9NA65</accession>